<accession>A0A250IP29</accession>
<dbReference type="InterPro" id="IPR025455">
    <property type="entry name" value="DUF4276"/>
</dbReference>
<protein>
    <recommendedName>
        <fullName evidence="3">DUF4276 family protein</fullName>
    </recommendedName>
</protein>
<dbReference type="RefSeq" id="WP_095981049.1">
    <property type="nucleotide sequence ID" value="NZ_CP022163.1"/>
</dbReference>
<sequence>MKVGLIVEGHGEVRSLPILLRRILRELDPQHHCSILNAHRVSRGLLVKEEGLRPAVELMARKVGPEGRILLLLDADDDLPCQLGPSLLAQARGYRPDRDISVVIATREYEAWFLTAAESLRGRRGLPLDLAPPLHPEGIRDAKKWLGQRKADGYSETVDQPALTGLFDLTAARRSDSFDKLFREVGRLFGLPVPPR</sequence>
<dbReference type="KEGG" id="mbd:MEBOL_006416"/>
<gene>
    <name evidence="1" type="ORF">MEBOL_006416</name>
</gene>
<proteinExistence type="predicted"/>
<organism evidence="1 2">
    <name type="scientific">Melittangium boletus DSM 14713</name>
    <dbReference type="NCBI Taxonomy" id="1294270"/>
    <lineage>
        <taxon>Bacteria</taxon>
        <taxon>Pseudomonadati</taxon>
        <taxon>Myxococcota</taxon>
        <taxon>Myxococcia</taxon>
        <taxon>Myxococcales</taxon>
        <taxon>Cystobacterineae</taxon>
        <taxon>Archangiaceae</taxon>
        <taxon>Melittangium</taxon>
    </lineage>
</organism>
<evidence type="ECO:0000313" key="2">
    <source>
        <dbReference type="Proteomes" id="UP000217289"/>
    </source>
</evidence>
<dbReference type="OrthoDB" id="1491662at2"/>
<dbReference type="AlphaFoldDB" id="A0A250IP29"/>
<dbReference type="Proteomes" id="UP000217289">
    <property type="component" value="Chromosome"/>
</dbReference>
<dbReference type="EMBL" id="CP022163">
    <property type="protein sequence ID" value="ATB32927.1"/>
    <property type="molecule type" value="Genomic_DNA"/>
</dbReference>
<evidence type="ECO:0008006" key="3">
    <source>
        <dbReference type="Google" id="ProtNLM"/>
    </source>
</evidence>
<dbReference type="Pfam" id="PF14103">
    <property type="entry name" value="DUF4276"/>
    <property type="match status" value="1"/>
</dbReference>
<name>A0A250IP29_9BACT</name>
<reference evidence="1 2" key="1">
    <citation type="submission" date="2017-06" db="EMBL/GenBank/DDBJ databases">
        <authorList>
            <person name="Kim H.J."/>
            <person name="Triplett B.A."/>
        </authorList>
    </citation>
    <scope>NUCLEOTIDE SEQUENCE [LARGE SCALE GENOMIC DNA]</scope>
    <source>
        <strain evidence="1 2">DSM 14713</strain>
    </source>
</reference>
<keyword evidence="2" id="KW-1185">Reference proteome</keyword>
<evidence type="ECO:0000313" key="1">
    <source>
        <dbReference type="EMBL" id="ATB32927.1"/>
    </source>
</evidence>